<organism evidence="1 2">
    <name type="scientific">Actinopolyspora saharensis</name>
    <dbReference type="NCBI Taxonomy" id="995062"/>
    <lineage>
        <taxon>Bacteria</taxon>
        <taxon>Bacillati</taxon>
        <taxon>Actinomycetota</taxon>
        <taxon>Actinomycetes</taxon>
        <taxon>Actinopolysporales</taxon>
        <taxon>Actinopolysporaceae</taxon>
        <taxon>Actinopolyspora</taxon>
    </lineage>
</organism>
<evidence type="ECO:0000313" key="2">
    <source>
        <dbReference type="Proteomes" id="UP000199301"/>
    </source>
</evidence>
<proteinExistence type="predicted"/>
<reference evidence="2" key="1">
    <citation type="submission" date="2016-10" db="EMBL/GenBank/DDBJ databases">
        <authorList>
            <person name="Varghese N."/>
            <person name="Submissions S."/>
        </authorList>
    </citation>
    <scope>NUCLEOTIDE SEQUENCE [LARGE SCALE GENOMIC DNA]</scope>
    <source>
        <strain evidence="2">DSM 45459</strain>
    </source>
</reference>
<dbReference type="RefSeq" id="WP_092520521.1">
    <property type="nucleotide sequence ID" value="NZ_FNKO01000001.1"/>
</dbReference>
<protein>
    <recommendedName>
        <fullName evidence="3">Excreted virulence factor EspC, type VII ESX diderm</fullName>
    </recommendedName>
</protein>
<evidence type="ECO:0000313" key="1">
    <source>
        <dbReference type="EMBL" id="SDQ11612.1"/>
    </source>
</evidence>
<gene>
    <name evidence="1" type="ORF">SAMN04489718_0301</name>
</gene>
<dbReference type="OrthoDB" id="3694254at2"/>
<accession>A0A1H0Y915</accession>
<name>A0A1H0Y915_9ACTN</name>
<evidence type="ECO:0008006" key="3">
    <source>
        <dbReference type="Google" id="ProtNLM"/>
    </source>
</evidence>
<keyword evidence="2" id="KW-1185">Reference proteome</keyword>
<dbReference type="STRING" id="995062.SAMN04489718_0301"/>
<dbReference type="AlphaFoldDB" id="A0A1H0Y915"/>
<dbReference type="EMBL" id="FNKO01000001">
    <property type="protein sequence ID" value="SDQ11612.1"/>
    <property type="molecule type" value="Genomic_DNA"/>
</dbReference>
<dbReference type="Proteomes" id="UP000199301">
    <property type="component" value="Unassembled WGS sequence"/>
</dbReference>
<sequence length="140" mass="14943">MTVAGGAASGFTEASAALGEISKENSWIEQQIAGGGLSMEPAAADSAAKVYEEKASRVKELSRKADRLQQVSGLGDYPSGRQLANKFSQKARNGSTGAADLLDRFADELLRKADLFRQAKEKYVATDEQISSDLNRGSQQ</sequence>